<dbReference type="AlphaFoldDB" id="A0A6J6HZT2"/>
<accession>A0A6J6HZT2</accession>
<evidence type="ECO:0000313" key="2">
    <source>
        <dbReference type="EMBL" id="CAB4617987.1"/>
    </source>
</evidence>
<organism evidence="2">
    <name type="scientific">freshwater metagenome</name>
    <dbReference type="NCBI Taxonomy" id="449393"/>
    <lineage>
        <taxon>unclassified sequences</taxon>
        <taxon>metagenomes</taxon>
        <taxon>ecological metagenomes</taxon>
    </lineage>
</organism>
<dbReference type="EMBL" id="CAEZVF010000033">
    <property type="protein sequence ID" value="CAB4617987.1"/>
    <property type="molecule type" value="Genomic_DNA"/>
</dbReference>
<gene>
    <name evidence="2" type="ORF">UFOPK1939_00345</name>
</gene>
<reference evidence="2" key="1">
    <citation type="submission" date="2020-05" db="EMBL/GenBank/DDBJ databases">
        <authorList>
            <person name="Chiriac C."/>
            <person name="Salcher M."/>
            <person name="Ghai R."/>
            <person name="Kavagutti S V."/>
        </authorList>
    </citation>
    <scope>NUCLEOTIDE SEQUENCE</scope>
</reference>
<protein>
    <submittedName>
        <fullName evidence="2">Unannotated protein</fullName>
    </submittedName>
</protein>
<evidence type="ECO:0000256" key="1">
    <source>
        <dbReference type="SAM" id="MobiDB-lite"/>
    </source>
</evidence>
<sequence>MGKLWKRPRTAPASGKTRSDGPRKSLSGKLMVGYTKITENAAIAPAIPQDKVTMRLAETPAKEAASGLSAAARIASP</sequence>
<proteinExistence type="predicted"/>
<name>A0A6J6HZT2_9ZZZZ</name>
<feature type="region of interest" description="Disordered" evidence="1">
    <location>
        <begin position="1"/>
        <end position="27"/>
    </location>
</feature>